<gene>
    <name evidence="1" type="ORF">AAJCM20276_01890</name>
</gene>
<protein>
    <submittedName>
        <fullName evidence="1">Uncharacterized protein</fullName>
    </submittedName>
</protein>
<accession>A0A6S6PG38</accession>
<dbReference type="AlphaFoldDB" id="A0A6S6PG38"/>
<evidence type="ECO:0000313" key="2">
    <source>
        <dbReference type="Proteomes" id="UP000515220"/>
    </source>
</evidence>
<name>A0A6S6PG38_ACEAC</name>
<reference evidence="1 2" key="1">
    <citation type="submission" date="2020-07" db="EMBL/GenBank/DDBJ databases">
        <title>Complete Genome Sequence of an acetic acid bacterium, Acetobacter aceti JCM20276.</title>
        <authorList>
            <person name="Hirose Y."/>
            <person name="Mihara H."/>
        </authorList>
    </citation>
    <scope>NUCLEOTIDE SEQUENCE [LARGE SCALE GENOMIC DNA]</scope>
    <source>
        <strain evidence="1 2">JCM20276</strain>
    </source>
</reference>
<dbReference type="Proteomes" id="UP000515220">
    <property type="component" value="Chromosome"/>
</dbReference>
<dbReference type="EMBL" id="AP023326">
    <property type="protein sequence ID" value="BCI65565.1"/>
    <property type="molecule type" value="Genomic_DNA"/>
</dbReference>
<organism evidence="1 2">
    <name type="scientific">Acetobacter aceti</name>
    <dbReference type="NCBI Taxonomy" id="435"/>
    <lineage>
        <taxon>Bacteria</taxon>
        <taxon>Pseudomonadati</taxon>
        <taxon>Pseudomonadota</taxon>
        <taxon>Alphaproteobacteria</taxon>
        <taxon>Acetobacterales</taxon>
        <taxon>Acetobacteraceae</taxon>
        <taxon>Acetobacter</taxon>
        <taxon>Acetobacter subgen. Acetobacter</taxon>
    </lineage>
</organism>
<proteinExistence type="predicted"/>
<sequence>MQNDCIGVYTSTRHILKQSDIILGHGSFSRKNATDARTGMDIDRTNFRSVSLKISGQ</sequence>
<evidence type="ECO:0000313" key="1">
    <source>
        <dbReference type="EMBL" id="BCI65565.1"/>
    </source>
</evidence>